<reference evidence="1 2" key="1">
    <citation type="submission" date="2024-01" db="EMBL/GenBank/DDBJ databases">
        <title>Genome assemblies of Stephania.</title>
        <authorList>
            <person name="Yang L."/>
        </authorList>
    </citation>
    <scope>NUCLEOTIDE SEQUENCE [LARGE SCALE GENOMIC DNA]</scope>
    <source>
        <strain evidence="1">YNDBR</strain>
        <tissue evidence="1">Leaf</tissue>
    </source>
</reference>
<dbReference type="Proteomes" id="UP001420932">
    <property type="component" value="Unassembled WGS sequence"/>
</dbReference>
<comment type="caution">
    <text evidence="1">The sequence shown here is derived from an EMBL/GenBank/DDBJ whole genome shotgun (WGS) entry which is preliminary data.</text>
</comment>
<keyword evidence="2" id="KW-1185">Reference proteome</keyword>
<dbReference type="EMBL" id="JBBNAF010000007">
    <property type="protein sequence ID" value="KAK9128117.1"/>
    <property type="molecule type" value="Genomic_DNA"/>
</dbReference>
<protein>
    <submittedName>
        <fullName evidence="1">Uncharacterized protein</fullName>
    </submittedName>
</protein>
<organism evidence="1 2">
    <name type="scientific">Stephania yunnanensis</name>
    <dbReference type="NCBI Taxonomy" id="152371"/>
    <lineage>
        <taxon>Eukaryota</taxon>
        <taxon>Viridiplantae</taxon>
        <taxon>Streptophyta</taxon>
        <taxon>Embryophyta</taxon>
        <taxon>Tracheophyta</taxon>
        <taxon>Spermatophyta</taxon>
        <taxon>Magnoliopsida</taxon>
        <taxon>Ranunculales</taxon>
        <taxon>Menispermaceae</taxon>
        <taxon>Menispermoideae</taxon>
        <taxon>Cissampelideae</taxon>
        <taxon>Stephania</taxon>
    </lineage>
</organism>
<accession>A0AAP0J8A6</accession>
<gene>
    <name evidence="1" type="ORF">Syun_016914</name>
</gene>
<name>A0AAP0J8A6_9MAGN</name>
<proteinExistence type="predicted"/>
<evidence type="ECO:0000313" key="2">
    <source>
        <dbReference type="Proteomes" id="UP001420932"/>
    </source>
</evidence>
<dbReference type="AlphaFoldDB" id="A0AAP0J8A6"/>
<evidence type="ECO:0000313" key="1">
    <source>
        <dbReference type="EMBL" id="KAK9128117.1"/>
    </source>
</evidence>
<sequence>MQRVARWERPNVYICLIYFMKNDKFYAGCQPIAIPFHFSRMENELGASLLHFSGMKSEFGISLTHFSV</sequence>